<comment type="caution">
    <text evidence="3">The sequence shown here is derived from an EMBL/GenBank/DDBJ whole genome shotgun (WGS) entry which is preliminary data.</text>
</comment>
<evidence type="ECO:0000256" key="1">
    <source>
        <dbReference type="SAM" id="SignalP"/>
    </source>
</evidence>
<feature type="signal peptide" evidence="1">
    <location>
        <begin position="1"/>
        <end position="17"/>
    </location>
</feature>
<dbReference type="Pfam" id="PF01569">
    <property type="entry name" value="PAP2"/>
    <property type="match status" value="1"/>
</dbReference>
<sequence>MLKTFLLFVLGISVVQAQEHVTDSIVGVKDTVVQVQKHVADTLMVKDTVHNLKFNYKQLIIPGVLIGYGFIGLESDWLKGFNSQIRDEVKEDIDNKITIDDFSQYAPAASVYALNAMGIKGKNNLKDRSIILATSYLMMSTTVFALKKITHVERPDGTSYNSFPSGHTANAFAGAEFLWQEYKDKSIWYGISGYIVATGTGLFRMYNNRHWLTDVAAGAGIGILSTKAAYWLFPYVKNSIFPSKENKVTSMLMPFYNGKQFGGGMVVQF</sequence>
<keyword evidence="4" id="KW-1185">Reference proteome</keyword>
<dbReference type="SUPFAM" id="SSF48317">
    <property type="entry name" value="Acid phosphatase/Vanadium-dependent haloperoxidase"/>
    <property type="match status" value="1"/>
</dbReference>
<reference evidence="3 4" key="1">
    <citation type="journal article" date="2019" name="Environ. Microbiol.">
        <title>Species interactions and distinct microbial communities in high Arctic permafrost affected cryosols are associated with the CH4 and CO2 gas fluxes.</title>
        <authorList>
            <person name="Altshuler I."/>
            <person name="Hamel J."/>
            <person name="Turney S."/>
            <person name="Magnuson E."/>
            <person name="Levesque R."/>
            <person name="Greer C."/>
            <person name="Whyte L.G."/>
        </authorList>
    </citation>
    <scope>NUCLEOTIDE SEQUENCE [LARGE SCALE GENOMIC DNA]</scope>
    <source>
        <strain evidence="3 4">42</strain>
    </source>
</reference>
<dbReference type="Proteomes" id="UP000319700">
    <property type="component" value="Unassembled WGS sequence"/>
</dbReference>
<dbReference type="SMART" id="SM00014">
    <property type="entry name" value="acidPPc"/>
    <property type="match status" value="1"/>
</dbReference>
<dbReference type="OrthoDB" id="9773582at2"/>
<keyword evidence="1" id="KW-0732">Signal</keyword>
<dbReference type="PANTHER" id="PTHR14969:SF13">
    <property type="entry name" value="AT30094P"/>
    <property type="match status" value="1"/>
</dbReference>
<evidence type="ECO:0000313" key="4">
    <source>
        <dbReference type="Proteomes" id="UP000319700"/>
    </source>
</evidence>
<evidence type="ECO:0000259" key="2">
    <source>
        <dbReference type="SMART" id="SM00014"/>
    </source>
</evidence>
<dbReference type="CDD" id="cd03394">
    <property type="entry name" value="PAP2_like_5"/>
    <property type="match status" value="1"/>
</dbReference>
<accession>A0A502F608</accession>
<dbReference type="InterPro" id="IPR036938">
    <property type="entry name" value="PAP2/HPO_sf"/>
</dbReference>
<dbReference type="EMBL" id="RCZH01000003">
    <property type="protein sequence ID" value="TPG44121.1"/>
    <property type="molecule type" value="Genomic_DNA"/>
</dbReference>
<dbReference type="Gene3D" id="1.20.144.10">
    <property type="entry name" value="Phosphatidic acid phosphatase type 2/haloperoxidase"/>
    <property type="match status" value="1"/>
</dbReference>
<name>A0A502F608_9FLAO</name>
<proteinExistence type="predicted"/>
<feature type="domain" description="Phosphatidic acid phosphatase type 2/haloperoxidase" evidence="2">
    <location>
        <begin position="130"/>
        <end position="230"/>
    </location>
</feature>
<protein>
    <submittedName>
        <fullName evidence="3">Phosphatase PAP2 family protein</fullName>
    </submittedName>
</protein>
<evidence type="ECO:0000313" key="3">
    <source>
        <dbReference type="EMBL" id="TPG44121.1"/>
    </source>
</evidence>
<gene>
    <name evidence="3" type="ORF">EAH81_06125</name>
</gene>
<dbReference type="AlphaFoldDB" id="A0A502F608"/>
<dbReference type="PANTHER" id="PTHR14969">
    <property type="entry name" value="SPHINGOSINE-1-PHOSPHATE PHOSPHOHYDROLASE"/>
    <property type="match status" value="1"/>
</dbReference>
<dbReference type="InterPro" id="IPR000326">
    <property type="entry name" value="PAP2/HPO"/>
</dbReference>
<feature type="chain" id="PRO_5021289638" evidence="1">
    <location>
        <begin position="18"/>
        <end position="269"/>
    </location>
</feature>
<organism evidence="3 4">
    <name type="scientific">Flavobacterium pectinovorum</name>
    <dbReference type="NCBI Taxonomy" id="29533"/>
    <lineage>
        <taxon>Bacteria</taxon>
        <taxon>Pseudomonadati</taxon>
        <taxon>Bacteroidota</taxon>
        <taxon>Flavobacteriia</taxon>
        <taxon>Flavobacteriales</taxon>
        <taxon>Flavobacteriaceae</taxon>
        <taxon>Flavobacterium</taxon>
    </lineage>
</organism>